<evidence type="ECO:0000256" key="7">
    <source>
        <dbReference type="RuleBase" id="RU003426"/>
    </source>
</evidence>
<dbReference type="Pfam" id="PF00390">
    <property type="entry name" value="malic"/>
    <property type="match status" value="1"/>
</dbReference>
<dbReference type="SUPFAM" id="SSF53223">
    <property type="entry name" value="Aminoacid dehydrogenase-like, N-terminal domain"/>
    <property type="match status" value="1"/>
</dbReference>
<evidence type="ECO:0000256" key="6">
    <source>
        <dbReference type="PIRSR" id="PIRSR000106-3"/>
    </source>
</evidence>
<feature type="active site" description="Proton donor" evidence="4">
    <location>
        <position position="90"/>
    </location>
</feature>
<dbReference type="GO" id="GO:0046872">
    <property type="term" value="F:metal ion binding"/>
    <property type="evidence" value="ECO:0007669"/>
    <property type="project" value="UniProtKB-KW"/>
</dbReference>
<feature type="binding site" evidence="5">
    <location>
        <position position="403"/>
    </location>
    <ligand>
        <name>(S)-malate</name>
        <dbReference type="ChEBI" id="CHEBI:15589"/>
    </ligand>
</feature>
<name>A0A097IUD5_9FLOR</name>
<keyword evidence="7" id="KW-0560">Oxidoreductase</keyword>
<dbReference type="GO" id="GO:0051287">
    <property type="term" value="F:NAD binding"/>
    <property type="evidence" value="ECO:0007669"/>
    <property type="project" value="InterPro"/>
</dbReference>
<dbReference type="PIRSF" id="PIRSF000106">
    <property type="entry name" value="ME"/>
    <property type="match status" value="1"/>
</dbReference>
<dbReference type="InterPro" id="IPR012302">
    <property type="entry name" value="Malic_NAD-bd"/>
</dbReference>
<dbReference type="PANTHER" id="PTHR23406">
    <property type="entry name" value="MALIC ENZYME-RELATED"/>
    <property type="match status" value="1"/>
</dbReference>
<dbReference type="InterPro" id="IPR037062">
    <property type="entry name" value="Malic_N_dom_sf"/>
</dbReference>
<evidence type="ECO:0000256" key="3">
    <source>
        <dbReference type="ARBA" id="ARBA00022723"/>
    </source>
</evidence>
<dbReference type="PROSITE" id="PS00331">
    <property type="entry name" value="MALIC_ENZYMES"/>
    <property type="match status" value="1"/>
</dbReference>
<dbReference type="NCBIfam" id="NF010052">
    <property type="entry name" value="PRK13529.1"/>
    <property type="match status" value="1"/>
</dbReference>
<evidence type="ECO:0000259" key="9">
    <source>
        <dbReference type="SMART" id="SM01274"/>
    </source>
</evidence>
<keyword evidence="3 6" id="KW-0479">Metal-binding</keyword>
<evidence type="ECO:0000256" key="4">
    <source>
        <dbReference type="PIRSR" id="PIRSR000106-1"/>
    </source>
</evidence>
<proteinExistence type="evidence at transcript level"/>
<evidence type="ECO:0000256" key="2">
    <source>
        <dbReference type="ARBA" id="ARBA00008785"/>
    </source>
</evidence>
<dbReference type="InterPro" id="IPR046346">
    <property type="entry name" value="Aminoacid_DH-like_N_sf"/>
</dbReference>
<feature type="active site" description="Proton acceptor" evidence="4">
    <location>
        <position position="160"/>
    </location>
</feature>
<reference evidence="10" key="1">
    <citation type="journal article" date="2014" name="PLoS ONE">
        <title>Phylogeny of c4-photosynthesis enzymes based on algal transcriptomic and genomic data supports an archaeal/proteobacterial origin and multiple duplication for most c4-related genes.</title>
        <authorList>
            <person name="Chi S."/>
            <person name="Wu S."/>
            <person name="Yu J."/>
            <person name="Wang X."/>
            <person name="Tang X."/>
            <person name="Liu T."/>
        </authorList>
    </citation>
    <scope>NUCLEOTIDE SEQUENCE</scope>
    <source>
        <strain evidence="10">BWVJ-2005025</strain>
    </source>
</reference>
<comment type="similarity">
    <text evidence="2 7">Belongs to the malic enzymes family.</text>
</comment>
<comment type="cofactor">
    <cofactor evidence="6">
        <name>Mg(2+)</name>
        <dbReference type="ChEBI" id="CHEBI:18420"/>
    </cofactor>
    <cofactor evidence="6">
        <name>Mn(2+)</name>
        <dbReference type="ChEBI" id="CHEBI:29035"/>
    </cofactor>
    <text evidence="6">Divalent metal cations. Prefers magnesium or manganese.</text>
</comment>
<dbReference type="GO" id="GO:0004473">
    <property type="term" value="F:malate dehydrogenase (decarboxylating) (NADP+) activity"/>
    <property type="evidence" value="ECO:0007669"/>
    <property type="project" value="TreeGrafter"/>
</dbReference>
<dbReference type="PANTHER" id="PTHR23406:SF90">
    <property type="entry name" value="MALIC ENZYME-RELATED"/>
    <property type="match status" value="1"/>
</dbReference>
<evidence type="ECO:0000313" key="10">
    <source>
        <dbReference type="EMBL" id="AIT70096.1"/>
    </source>
</evidence>
<dbReference type="InterPro" id="IPR012301">
    <property type="entry name" value="Malic_N_dom"/>
</dbReference>
<dbReference type="Gene3D" id="3.40.50.720">
    <property type="entry name" value="NAD(P)-binding Rossmann-like Domain"/>
    <property type="match status" value="1"/>
</dbReference>
<dbReference type="InterPro" id="IPR015884">
    <property type="entry name" value="Malic_enzyme_CS"/>
</dbReference>
<feature type="domain" description="Malic enzyme NAD-binding" evidence="8">
    <location>
        <begin position="257"/>
        <end position="518"/>
    </location>
</feature>
<dbReference type="PRINTS" id="PR00072">
    <property type="entry name" value="MALOXRDTASE"/>
</dbReference>
<evidence type="ECO:0000259" key="8">
    <source>
        <dbReference type="SMART" id="SM00919"/>
    </source>
</evidence>
<feature type="binding site" evidence="5">
    <location>
        <position position="449"/>
    </location>
    <ligand>
        <name>(S)-malate</name>
        <dbReference type="ChEBI" id="CHEBI:15589"/>
    </ligand>
</feature>
<accession>A0A097IUD5</accession>
<sequence length="547" mass="59804">MSGYPVIRDPSLNRGRRFTSEQRNDNRLVGLVPSGRPRTLSEEITRLLTKLKPLPTLLRYEMLMAVLHRDEQLFFATAQANLPKVLPMIYTPAVGDACVNYSDLEIPMRGLWIGIDQKGNIRNILDHWGETAEVVVVSDCERILGLGDLGAQGMGIPVGKLLLYSACGGIHPNKCLPVVLDVGCDRDDIRTSENYIGLNQKRVRGPEYDQFVDEFMNAVVDKYGTTCLIQFEDFGTRNALPLLQKYRDQLCCFNDDIQGTASVGLAGVLSALRIDGVPSTLKEHKFLFLGAGSAGLGIAMLIVLALVREGIPEEDARKQCWFIDSRGLVYNGRANVTDAKRPFAHEVPENVKGVADKGLLEVVRALEPTALIGVSTIRGAFSEDVIREMAARNSRPLIFALSNPTSKAECTAEEAYTFTEGRAIYASGSPFAPVALPGRETKLVPGQGNNSYIFPGLGLGVTISGARHVPESMLLVAADTLSKLVDEEQLAVSCVYPDLNSLMDVSAHIAYAVCKEAKAQGLNEKPVDHLDVKTIRHMMYEPGRGEM</sequence>
<dbReference type="SMART" id="SM00919">
    <property type="entry name" value="Malic_M"/>
    <property type="match status" value="1"/>
</dbReference>
<feature type="binding site" evidence="6">
    <location>
        <position position="232"/>
    </location>
    <ligand>
        <name>a divalent metal cation</name>
        <dbReference type="ChEBI" id="CHEBI:60240"/>
    </ligand>
</feature>
<gene>
    <name evidence="10" type="primary">me</name>
</gene>
<dbReference type="FunFam" id="3.40.50.720:FF:000182">
    <property type="entry name" value="NAD-dependent malic enzyme"/>
    <property type="match status" value="1"/>
</dbReference>
<evidence type="ECO:0000256" key="1">
    <source>
        <dbReference type="ARBA" id="ARBA00001936"/>
    </source>
</evidence>
<feature type="domain" description="Malic enzyme N-terminal" evidence="9">
    <location>
        <begin position="67"/>
        <end position="247"/>
    </location>
</feature>
<dbReference type="AlphaFoldDB" id="A0A097IUD5"/>
<dbReference type="EMBL" id="KM113510">
    <property type="protein sequence ID" value="AIT70096.1"/>
    <property type="molecule type" value="mRNA"/>
</dbReference>
<dbReference type="InterPro" id="IPR001891">
    <property type="entry name" value="Malic_OxRdtase"/>
</dbReference>
<feature type="binding site" evidence="5">
    <location>
        <position position="142"/>
    </location>
    <ligand>
        <name>(S)-malate</name>
        <dbReference type="ChEBI" id="CHEBI:15589"/>
    </ligand>
</feature>
<dbReference type="CDD" id="cd05312">
    <property type="entry name" value="NAD_bind_1_malic_enz"/>
    <property type="match status" value="1"/>
</dbReference>
<feature type="binding site" evidence="6">
    <location>
        <position position="256"/>
    </location>
    <ligand>
        <name>a divalent metal cation</name>
        <dbReference type="ChEBI" id="CHEBI:60240"/>
    </ligand>
</feature>
<evidence type="ECO:0000256" key="5">
    <source>
        <dbReference type="PIRSR" id="PIRSR000106-2"/>
    </source>
</evidence>
<dbReference type="InterPro" id="IPR036291">
    <property type="entry name" value="NAD(P)-bd_dom_sf"/>
</dbReference>
<dbReference type="Gene3D" id="3.40.50.10380">
    <property type="entry name" value="Malic enzyme, N-terminal domain"/>
    <property type="match status" value="1"/>
</dbReference>
<protein>
    <recommendedName>
        <fullName evidence="7">Malic enzyme</fullName>
    </recommendedName>
</protein>
<feature type="binding site" evidence="6">
    <location>
        <position position="233"/>
    </location>
    <ligand>
        <name>a divalent metal cation</name>
        <dbReference type="ChEBI" id="CHEBI:60240"/>
    </ligand>
</feature>
<dbReference type="SUPFAM" id="SSF51735">
    <property type="entry name" value="NAD(P)-binding Rossmann-fold domains"/>
    <property type="match status" value="1"/>
</dbReference>
<comment type="cofactor">
    <cofactor evidence="1">
        <name>Mn(2+)</name>
        <dbReference type="ChEBI" id="CHEBI:29035"/>
    </cofactor>
</comment>
<organism evidence="10">
    <name type="scientific">Betaphycus philippinensis</name>
    <dbReference type="NCBI Taxonomy" id="88415"/>
    <lineage>
        <taxon>Eukaryota</taxon>
        <taxon>Rhodophyta</taxon>
        <taxon>Florideophyceae</taxon>
        <taxon>Rhodymeniophycidae</taxon>
        <taxon>Gigartinales</taxon>
        <taxon>Solieriaceae</taxon>
        <taxon>Betaphycus</taxon>
    </lineage>
</organism>
<dbReference type="GO" id="GO:0006108">
    <property type="term" value="P:malate metabolic process"/>
    <property type="evidence" value="ECO:0007669"/>
    <property type="project" value="TreeGrafter"/>
</dbReference>
<dbReference type="Pfam" id="PF03949">
    <property type="entry name" value="Malic_M"/>
    <property type="match status" value="1"/>
</dbReference>
<dbReference type="SMART" id="SM01274">
    <property type="entry name" value="malic"/>
    <property type="match status" value="1"/>
</dbReference>